<evidence type="ECO:0000256" key="1">
    <source>
        <dbReference type="SAM" id="MobiDB-lite"/>
    </source>
</evidence>
<evidence type="ECO:0000313" key="3">
    <source>
        <dbReference type="Proteomes" id="UP000239757"/>
    </source>
</evidence>
<feature type="region of interest" description="Disordered" evidence="1">
    <location>
        <begin position="81"/>
        <end position="112"/>
    </location>
</feature>
<dbReference type="EMBL" id="KZ662717">
    <property type="protein sequence ID" value="PPS20065.1"/>
    <property type="molecule type" value="Genomic_DNA"/>
</dbReference>
<organism evidence="2 3">
    <name type="scientific">Gossypium barbadense</name>
    <name type="common">Sea Island cotton</name>
    <name type="synonym">Hibiscus barbadensis</name>
    <dbReference type="NCBI Taxonomy" id="3634"/>
    <lineage>
        <taxon>Eukaryota</taxon>
        <taxon>Viridiplantae</taxon>
        <taxon>Streptophyta</taxon>
        <taxon>Embryophyta</taxon>
        <taxon>Tracheophyta</taxon>
        <taxon>Spermatophyta</taxon>
        <taxon>Magnoliopsida</taxon>
        <taxon>eudicotyledons</taxon>
        <taxon>Gunneridae</taxon>
        <taxon>Pentapetalae</taxon>
        <taxon>rosids</taxon>
        <taxon>malvids</taxon>
        <taxon>Malvales</taxon>
        <taxon>Malvaceae</taxon>
        <taxon>Malvoideae</taxon>
        <taxon>Gossypium</taxon>
    </lineage>
</organism>
<reference evidence="2 3" key="1">
    <citation type="submission" date="2015-01" db="EMBL/GenBank/DDBJ databases">
        <title>Genome of allotetraploid Gossypium barbadense reveals genomic plasticity and fiber elongation in cotton evolution.</title>
        <authorList>
            <person name="Chen X."/>
            <person name="Liu X."/>
            <person name="Zhao B."/>
            <person name="Zheng H."/>
            <person name="Hu Y."/>
            <person name="Lu G."/>
            <person name="Yang C."/>
            <person name="Chen J."/>
            <person name="Shan C."/>
            <person name="Zhang L."/>
            <person name="Zhou Y."/>
            <person name="Wang L."/>
            <person name="Guo W."/>
            <person name="Bai Y."/>
            <person name="Ruan J."/>
            <person name="Shangguan X."/>
            <person name="Mao Y."/>
            <person name="Jiang J."/>
            <person name="Zhu Y."/>
            <person name="Lei J."/>
            <person name="Kang H."/>
            <person name="Chen S."/>
            <person name="He X."/>
            <person name="Wang R."/>
            <person name="Wang Y."/>
            <person name="Chen J."/>
            <person name="Wang L."/>
            <person name="Yu S."/>
            <person name="Wang B."/>
            <person name="Wei J."/>
            <person name="Song S."/>
            <person name="Lu X."/>
            <person name="Gao Z."/>
            <person name="Gu W."/>
            <person name="Deng X."/>
            <person name="Ma D."/>
            <person name="Wang S."/>
            <person name="Liang W."/>
            <person name="Fang L."/>
            <person name="Cai C."/>
            <person name="Zhu X."/>
            <person name="Zhou B."/>
            <person name="Zhang Y."/>
            <person name="Chen Z."/>
            <person name="Xu S."/>
            <person name="Zhu R."/>
            <person name="Wang S."/>
            <person name="Zhang T."/>
            <person name="Zhao G."/>
        </authorList>
    </citation>
    <scope>NUCLEOTIDE SEQUENCE [LARGE SCALE GENOMIC DNA]</scope>
    <source>
        <strain evidence="3">cv. Xinhai21</strain>
        <tissue evidence="2">Leaf</tissue>
    </source>
</reference>
<dbReference type="AlphaFoldDB" id="A0A2P5YWU0"/>
<name>A0A2P5YWU0_GOSBA</name>
<protein>
    <submittedName>
        <fullName evidence="2">Uncharacterized protein</fullName>
    </submittedName>
</protein>
<gene>
    <name evidence="2" type="ORF">GOBAR_AA00518</name>
</gene>
<accession>A0A2P5YWU0</accession>
<dbReference type="Proteomes" id="UP000239757">
    <property type="component" value="Unassembled WGS sequence"/>
</dbReference>
<evidence type="ECO:0000313" key="2">
    <source>
        <dbReference type="EMBL" id="PPS20065.1"/>
    </source>
</evidence>
<sequence length="112" mass="12422">MGELEDQHMVEPDSDDQPLNTLDQWVNVFCDESQSSLYNLDIGCPSSYHPDMGDSGSYHLDIGGSSSFHPEQPPISFDMFGNNMYSTSPQAKFDPTADPSNVYSTPQRPPCQ</sequence>
<proteinExistence type="predicted"/>